<dbReference type="SUPFAM" id="SSF52402">
    <property type="entry name" value="Adenine nucleotide alpha hydrolases-like"/>
    <property type="match status" value="1"/>
</dbReference>
<dbReference type="EMBL" id="JBHUDP010000010">
    <property type="protein sequence ID" value="MFD1687318.1"/>
    <property type="molecule type" value="Genomic_DNA"/>
</dbReference>
<comment type="caution">
    <text evidence="2">The sequence shown here is derived from an EMBL/GenBank/DDBJ whole genome shotgun (WGS) entry which is preliminary data.</text>
</comment>
<dbReference type="Gene3D" id="3.40.50.620">
    <property type="entry name" value="HUPs"/>
    <property type="match status" value="1"/>
</dbReference>
<dbReference type="InterPro" id="IPR006016">
    <property type="entry name" value="UspA"/>
</dbReference>
<dbReference type="AlphaFoldDB" id="A0ABD6DYF8"/>
<reference evidence="2 3" key="1">
    <citation type="journal article" date="2019" name="Int. J. Syst. Evol. Microbiol.">
        <title>The Global Catalogue of Microorganisms (GCM) 10K type strain sequencing project: providing services to taxonomists for standard genome sequencing and annotation.</title>
        <authorList>
            <consortium name="The Broad Institute Genomics Platform"/>
            <consortium name="The Broad Institute Genome Sequencing Center for Infectious Disease"/>
            <person name="Wu L."/>
            <person name="Ma J."/>
        </authorList>
    </citation>
    <scope>NUCLEOTIDE SEQUENCE [LARGE SCALE GENOMIC DNA]</scope>
    <source>
        <strain evidence="2 3">CGMCC 1.10387</strain>
    </source>
</reference>
<protein>
    <submittedName>
        <fullName evidence="2">Universal stress protein</fullName>
    </submittedName>
</protein>
<dbReference type="Pfam" id="PF00582">
    <property type="entry name" value="Usp"/>
    <property type="match status" value="1"/>
</dbReference>
<proteinExistence type="predicted"/>
<dbReference type="RefSeq" id="WP_256305563.1">
    <property type="nucleotide sequence ID" value="NZ_JANHAW010000001.1"/>
</dbReference>
<gene>
    <name evidence="2" type="ORF">ACFSAS_17120</name>
</gene>
<keyword evidence="3" id="KW-1185">Reference proteome</keyword>
<dbReference type="InterPro" id="IPR014729">
    <property type="entry name" value="Rossmann-like_a/b/a_fold"/>
</dbReference>
<accession>A0ABD6DYF8</accession>
<evidence type="ECO:0000259" key="1">
    <source>
        <dbReference type="Pfam" id="PF00582"/>
    </source>
</evidence>
<sequence length="136" mass="14927">MTTYVLATNHVDTSARLCDYLVDRISSSDEIHAVNSHRGGDETDSQDVRDGEEALTVVSSRLGGRATVETHQFVRGNAPYEDVLEQAEDADADEIVIGIRKRNPTAKVVFGSTAQRILLHSNRPIAVVPLVEVDRE</sequence>
<dbReference type="CDD" id="cd00293">
    <property type="entry name" value="USP-like"/>
    <property type="match status" value="1"/>
</dbReference>
<name>A0ABD6DYF8_9EURY</name>
<organism evidence="2 3">
    <name type="scientific">Halobellus litoreus</name>
    <dbReference type="NCBI Taxonomy" id="755310"/>
    <lineage>
        <taxon>Archaea</taxon>
        <taxon>Methanobacteriati</taxon>
        <taxon>Methanobacteriota</taxon>
        <taxon>Stenosarchaea group</taxon>
        <taxon>Halobacteria</taxon>
        <taxon>Halobacteriales</taxon>
        <taxon>Haloferacaceae</taxon>
        <taxon>Halobellus</taxon>
    </lineage>
</organism>
<dbReference type="Proteomes" id="UP001597092">
    <property type="component" value="Unassembled WGS sequence"/>
</dbReference>
<evidence type="ECO:0000313" key="3">
    <source>
        <dbReference type="Proteomes" id="UP001597092"/>
    </source>
</evidence>
<evidence type="ECO:0000313" key="2">
    <source>
        <dbReference type="EMBL" id="MFD1687318.1"/>
    </source>
</evidence>
<feature type="domain" description="UspA" evidence="1">
    <location>
        <begin position="32"/>
        <end position="129"/>
    </location>
</feature>